<comment type="cofactor">
    <cofactor evidence="1 6">
        <name>Ni(2+)</name>
        <dbReference type="ChEBI" id="CHEBI:49786"/>
    </cofactor>
</comment>
<dbReference type="PANTHER" id="PTHR43600:SF2">
    <property type="entry name" value="F420-NON-REDUCING HYDROGENASE VHU SUBUNIT A"/>
    <property type="match status" value="1"/>
</dbReference>
<dbReference type="InterPro" id="IPR029014">
    <property type="entry name" value="NiFe-Hase_large"/>
</dbReference>
<organism evidence="7 8">
    <name type="scientific">Desulfobulbus propionicus (strain ATCC 33891 / DSM 2032 / VKM B-1956 / 1pr3)</name>
    <dbReference type="NCBI Taxonomy" id="577650"/>
    <lineage>
        <taxon>Bacteria</taxon>
        <taxon>Pseudomonadati</taxon>
        <taxon>Thermodesulfobacteriota</taxon>
        <taxon>Desulfobulbia</taxon>
        <taxon>Desulfobulbales</taxon>
        <taxon>Desulfobulbaceae</taxon>
        <taxon>Desulfobulbus</taxon>
    </lineage>
</organism>
<dbReference type="KEGG" id="dpr:Despr_2070"/>
<keyword evidence="6" id="KW-0460">Magnesium</keyword>
<reference evidence="7 8" key="1">
    <citation type="journal article" date="2011" name="Stand. Genomic Sci.">
        <title>Complete genome sequence of Desulfobulbus propionicus type strain (1pr3).</title>
        <authorList>
            <person name="Pagani I."/>
            <person name="Lapidus A."/>
            <person name="Nolan M."/>
            <person name="Lucas S."/>
            <person name="Hammon N."/>
            <person name="Deshpande S."/>
            <person name="Cheng J.F."/>
            <person name="Chertkov O."/>
            <person name="Davenport K."/>
            <person name="Tapia R."/>
            <person name="Han C."/>
            <person name="Goodwin L."/>
            <person name="Pitluck S."/>
            <person name="Liolios K."/>
            <person name="Mavromatis K."/>
            <person name="Ivanova N."/>
            <person name="Mikhailova N."/>
            <person name="Pati A."/>
            <person name="Chen A."/>
            <person name="Palaniappan K."/>
            <person name="Land M."/>
            <person name="Hauser L."/>
            <person name="Chang Y.J."/>
            <person name="Jeffries C.D."/>
            <person name="Detter J.C."/>
            <person name="Brambilla E."/>
            <person name="Kannan K.P."/>
            <person name="Djao O.D."/>
            <person name="Rohde M."/>
            <person name="Pukall R."/>
            <person name="Spring S."/>
            <person name="Goker M."/>
            <person name="Sikorski J."/>
            <person name="Woyke T."/>
            <person name="Bristow J."/>
            <person name="Eisen J.A."/>
            <person name="Markowitz V."/>
            <person name="Hugenholtz P."/>
            <person name="Kyrpides N.C."/>
            <person name="Klenk H.P."/>
        </authorList>
    </citation>
    <scope>NUCLEOTIDE SEQUENCE [LARGE SCALE GENOMIC DNA]</scope>
    <source>
        <strain evidence="8">ATCC 33891 / DSM 2032 / 1pr3</strain>
    </source>
</reference>
<dbReference type="Proteomes" id="UP000006365">
    <property type="component" value="Chromosome"/>
</dbReference>
<gene>
    <name evidence="7" type="ordered locus">Despr_2070</name>
</gene>
<dbReference type="GO" id="GO:0016151">
    <property type="term" value="F:nickel cation binding"/>
    <property type="evidence" value="ECO:0007669"/>
    <property type="project" value="InterPro"/>
</dbReference>
<dbReference type="Gene3D" id="1.10.645.10">
    <property type="entry name" value="Cytochrome-c3 Hydrogenase, chain B"/>
    <property type="match status" value="1"/>
</dbReference>
<proteinExistence type="inferred from homology"/>
<comment type="similarity">
    <text evidence="2">Belongs to the [NiFe]/[NiFeSe] hydrogenase large subunit family.</text>
</comment>
<dbReference type="RefSeq" id="WP_015724758.1">
    <property type="nucleotide sequence ID" value="NC_014972.1"/>
</dbReference>
<feature type="binding site" evidence="6">
    <location>
        <position position="446"/>
    </location>
    <ligand>
        <name>Fe cation</name>
        <dbReference type="ChEBI" id="CHEBI:24875"/>
    </ligand>
</feature>
<feature type="binding site" evidence="6">
    <location>
        <position position="65"/>
    </location>
    <ligand>
        <name>Fe cation</name>
        <dbReference type="ChEBI" id="CHEBI:24875"/>
    </ligand>
</feature>
<dbReference type="PANTHER" id="PTHR43600">
    <property type="entry name" value="COENZYME F420 HYDROGENASE, SUBUNIT ALPHA"/>
    <property type="match status" value="1"/>
</dbReference>
<dbReference type="SUPFAM" id="SSF56762">
    <property type="entry name" value="HydB/Nqo4-like"/>
    <property type="match status" value="1"/>
</dbReference>
<feature type="binding site" evidence="6">
    <location>
        <position position="65"/>
    </location>
    <ligand>
        <name>Ni(2+)</name>
        <dbReference type="ChEBI" id="CHEBI:49786"/>
    </ligand>
</feature>
<feature type="binding site" evidence="6">
    <location>
        <position position="62"/>
    </location>
    <ligand>
        <name>Mg(2+)</name>
        <dbReference type="ChEBI" id="CHEBI:18420"/>
    </ligand>
</feature>
<protein>
    <submittedName>
        <fullName evidence="7">NAD(P)-dependent nickel-iron dehydrogenase catalytic subunit</fullName>
    </submittedName>
</protein>
<feature type="binding site" evidence="6">
    <location>
        <position position="397"/>
    </location>
    <ligand>
        <name>Mg(2+)</name>
        <dbReference type="ChEBI" id="CHEBI:18420"/>
    </ligand>
</feature>
<dbReference type="PROSITE" id="PS00508">
    <property type="entry name" value="NI_HGENASE_L_2"/>
    <property type="match status" value="1"/>
</dbReference>
<dbReference type="InterPro" id="IPR018194">
    <property type="entry name" value="Ni-dep_hyd_lsu_Ni_BS"/>
</dbReference>
<dbReference type="Pfam" id="PF00374">
    <property type="entry name" value="NiFeSe_Hases"/>
    <property type="match status" value="2"/>
</dbReference>
<evidence type="ECO:0000313" key="7">
    <source>
        <dbReference type="EMBL" id="ADW18218.1"/>
    </source>
</evidence>
<feature type="binding site" evidence="6">
    <location>
        <position position="43"/>
    </location>
    <ligand>
        <name>Mg(2+)</name>
        <dbReference type="ChEBI" id="CHEBI:18420"/>
    </ligand>
</feature>
<dbReference type="AlphaFoldDB" id="A0A7U3YN00"/>
<dbReference type="InterPro" id="IPR001501">
    <property type="entry name" value="Ni-dep_hyd_lsu"/>
</dbReference>
<keyword evidence="5" id="KW-0560">Oxidoreductase</keyword>
<evidence type="ECO:0000256" key="6">
    <source>
        <dbReference type="PIRSR" id="PIRSR601501-1"/>
    </source>
</evidence>
<dbReference type="GO" id="GO:0008901">
    <property type="term" value="F:ferredoxin hydrogenase activity"/>
    <property type="evidence" value="ECO:0007669"/>
    <property type="project" value="InterPro"/>
</dbReference>
<evidence type="ECO:0000313" key="8">
    <source>
        <dbReference type="Proteomes" id="UP000006365"/>
    </source>
</evidence>
<feature type="binding site" evidence="6">
    <location>
        <position position="443"/>
    </location>
    <ligand>
        <name>Ni(2+)</name>
        <dbReference type="ChEBI" id="CHEBI:49786"/>
    </ligand>
</feature>
<keyword evidence="3 6" id="KW-0533">Nickel</keyword>
<feature type="binding site" evidence="6">
    <location>
        <position position="449"/>
    </location>
    <ligand>
        <name>Mg(2+)</name>
        <dbReference type="ChEBI" id="CHEBI:18420"/>
    </ligand>
</feature>
<evidence type="ECO:0000256" key="3">
    <source>
        <dbReference type="ARBA" id="ARBA00022596"/>
    </source>
</evidence>
<keyword evidence="6" id="KW-0408">Iron</keyword>
<evidence type="ECO:0000256" key="5">
    <source>
        <dbReference type="ARBA" id="ARBA00023002"/>
    </source>
</evidence>
<evidence type="ECO:0000256" key="4">
    <source>
        <dbReference type="ARBA" id="ARBA00022723"/>
    </source>
</evidence>
<keyword evidence="8" id="KW-1185">Reference proteome</keyword>
<sequence length="475" mass="53215">MKQLITIEPITRIEGHARIQLFLDDAGQVQNARFQVTQFRGFEKFVEGRPFFEMPSLTARTCGICPISHELASAKACDQLLAVAIPETAKQLRRVLNLGQIIQSHALSYFYLSAPDFLLGMDHPPASRNFFGLAAAHPQFARDGIRLRQFGQQVIERLAGRRIHPAWVVPGGVRSPLDERARDELLREIPTVKTLALDHLHRFKQSLEQHEEYIQIFAHFPSLFLGLTDRDGNLEHYDGGMRIIDPTGALVVDHLAPSRYREVIDEAVEPWTFLKFPYYKPQGYPEGMYRVGPLARLNLAARCGTELADQELLQFRSLVDGLHLGSFYAHYARLIEVVYAIEMIEKLLSDRAILDSTVRAVAGVNKCEGIGVTEAPRGTLIHHYRVNDDGLLEWANLIIATGHNNLAMNRGILQAARRYLDGVTPREGLLNRIEAVIRAFDPCLACSTHAVGAMPLIVEVIGPDGSILGQLQRDN</sequence>
<comment type="cofactor">
    <cofactor evidence="6">
        <name>Fe cation</name>
        <dbReference type="ChEBI" id="CHEBI:24875"/>
    </cofactor>
</comment>
<keyword evidence="4 6" id="KW-0479">Metal-binding</keyword>
<name>A0A7U3YN00_DESPD</name>
<accession>A0A7U3YN00</accession>
<evidence type="ECO:0000256" key="2">
    <source>
        <dbReference type="ARBA" id="ARBA00009292"/>
    </source>
</evidence>
<evidence type="ECO:0000256" key="1">
    <source>
        <dbReference type="ARBA" id="ARBA00001967"/>
    </source>
</evidence>
<dbReference type="EMBL" id="CP002364">
    <property type="protein sequence ID" value="ADW18218.1"/>
    <property type="molecule type" value="Genomic_DNA"/>
</dbReference>